<dbReference type="PATRIC" id="fig|742738.3.peg.1074"/>
<comment type="caution">
    <text evidence="1">The sequence shown here is derived from an EMBL/GenBank/DDBJ whole genome shotgun (WGS) entry which is preliminary data.</text>
</comment>
<evidence type="ECO:0000313" key="2">
    <source>
        <dbReference type="Proteomes" id="UP000029585"/>
    </source>
</evidence>
<reference evidence="1 2" key="1">
    <citation type="submission" date="2011-08" db="EMBL/GenBank/DDBJ databases">
        <title>The Genome Sequence of Clostridium orbiscindens 1_3_50AFAA.</title>
        <authorList>
            <consortium name="The Broad Institute Genome Sequencing Platform"/>
            <person name="Earl A."/>
            <person name="Ward D."/>
            <person name="Feldgarden M."/>
            <person name="Gevers D."/>
            <person name="Daigneault M."/>
            <person name="Strauss J."/>
            <person name="Allen-Vercoe E."/>
            <person name="Young S.K."/>
            <person name="Zeng Q."/>
            <person name="Gargeya S."/>
            <person name="Fitzgerald M."/>
            <person name="Haas B."/>
            <person name="Abouelleil A."/>
            <person name="Alvarado L."/>
            <person name="Arachchi H.M."/>
            <person name="Berlin A."/>
            <person name="Brown A."/>
            <person name="Chapman S.B."/>
            <person name="Chen Z."/>
            <person name="Dunbar C."/>
            <person name="Freedman E."/>
            <person name="Gearin G."/>
            <person name="Gellesch M."/>
            <person name="Goldberg J."/>
            <person name="Griggs A."/>
            <person name="Gujja S."/>
            <person name="Heiman D."/>
            <person name="Howarth C."/>
            <person name="Larson L."/>
            <person name="Lui A."/>
            <person name="MacDonald P.J.P."/>
            <person name="Montmayeur A."/>
            <person name="Murphy C."/>
            <person name="Neiman D."/>
            <person name="Pearson M."/>
            <person name="Priest M."/>
            <person name="Roberts A."/>
            <person name="Saif S."/>
            <person name="Shea T."/>
            <person name="Shenoy N."/>
            <person name="Sisk P."/>
            <person name="Stolte C."/>
            <person name="Sykes S."/>
            <person name="Wortman J."/>
            <person name="Nusbaum C."/>
            <person name="Birren B."/>
        </authorList>
    </citation>
    <scope>NUCLEOTIDE SEQUENCE [LARGE SCALE GENOMIC DNA]</scope>
    <source>
        <strain evidence="1 2">1_3_50AFAA</strain>
    </source>
</reference>
<dbReference type="Proteomes" id="UP000029585">
    <property type="component" value="Unassembled WGS sequence"/>
</dbReference>
<protein>
    <submittedName>
        <fullName evidence="1">Uncharacterized protein</fullName>
    </submittedName>
</protein>
<proteinExistence type="predicted"/>
<dbReference type="AlphaFoldDB" id="A0A096BAK5"/>
<dbReference type="EMBL" id="ADLO01000041">
    <property type="protein sequence ID" value="KGF56443.1"/>
    <property type="molecule type" value="Genomic_DNA"/>
</dbReference>
<dbReference type="HOGENOM" id="CLU_191389_0_0_9"/>
<keyword evidence="2" id="KW-1185">Reference proteome</keyword>
<dbReference type="eggNOG" id="ENOG503246G">
    <property type="taxonomic scope" value="Bacteria"/>
</dbReference>
<name>A0A096BAK5_FLAPL</name>
<organism evidence="1 2">
    <name type="scientific">Flavonifractor plautii 1_3_50AFAA</name>
    <dbReference type="NCBI Taxonomy" id="742738"/>
    <lineage>
        <taxon>Bacteria</taxon>
        <taxon>Bacillati</taxon>
        <taxon>Bacillota</taxon>
        <taxon>Clostridia</taxon>
        <taxon>Eubacteriales</taxon>
        <taxon>Oscillospiraceae</taxon>
        <taxon>Flavonifractor</taxon>
    </lineage>
</organism>
<accession>A0A096BAK5</accession>
<sequence length="71" mass="8012">MRKCLRCGTEMLKGWNVKEDGYKHEIFIDNGGRFLFGDDGRMGILKAAVCPQCGEVSVYVDDPDTVINGWR</sequence>
<dbReference type="RefSeq" id="WP_044939651.1">
    <property type="nucleotide sequence ID" value="NZ_KN174162.1"/>
</dbReference>
<gene>
    <name evidence="1" type="ORF">HMPREF9460_01035</name>
</gene>
<evidence type="ECO:0000313" key="1">
    <source>
        <dbReference type="EMBL" id="KGF56443.1"/>
    </source>
</evidence>